<dbReference type="Gene3D" id="3.40.190.10">
    <property type="entry name" value="Periplasmic binding protein-like II"/>
    <property type="match status" value="2"/>
</dbReference>
<feature type="chain" id="PRO_5047540212" evidence="3">
    <location>
        <begin position="23"/>
        <end position="360"/>
    </location>
</feature>
<keyword evidence="2" id="KW-0574">Periplasm</keyword>
<evidence type="ECO:0000256" key="3">
    <source>
        <dbReference type="SAM" id="SignalP"/>
    </source>
</evidence>
<accession>A0ABW0T3R4</accession>
<gene>
    <name evidence="4" type="ORF">ACFPOD_00385</name>
</gene>
<reference evidence="5" key="1">
    <citation type="journal article" date="2019" name="Int. J. Syst. Evol. Microbiol.">
        <title>The Global Catalogue of Microorganisms (GCM) 10K type strain sequencing project: providing services to taxonomists for standard genome sequencing and annotation.</title>
        <authorList>
            <consortium name="The Broad Institute Genomics Platform"/>
            <consortium name="The Broad Institute Genome Sequencing Center for Infectious Disease"/>
            <person name="Wu L."/>
            <person name="Ma J."/>
        </authorList>
    </citation>
    <scope>NUCLEOTIDE SEQUENCE [LARGE SCALE GENOMIC DNA]</scope>
    <source>
        <strain evidence="5">JCM 3366</strain>
    </source>
</reference>
<comment type="caution">
    <text evidence="4">The sequence shown here is derived from an EMBL/GenBank/DDBJ whole genome shotgun (WGS) entry which is preliminary data.</text>
</comment>
<keyword evidence="1 3" id="KW-0732">Signal</keyword>
<evidence type="ECO:0000256" key="2">
    <source>
        <dbReference type="ARBA" id="ARBA00022764"/>
    </source>
</evidence>
<organism evidence="4 5">
    <name type="scientific">Nitratireductor kimnyeongensis</name>
    <dbReference type="NCBI Taxonomy" id="430679"/>
    <lineage>
        <taxon>Bacteria</taxon>
        <taxon>Pseudomonadati</taxon>
        <taxon>Pseudomonadota</taxon>
        <taxon>Alphaproteobacteria</taxon>
        <taxon>Hyphomicrobiales</taxon>
        <taxon>Phyllobacteriaceae</taxon>
        <taxon>Nitratireductor</taxon>
    </lineage>
</organism>
<evidence type="ECO:0000256" key="1">
    <source>
        <dbReference type="ARBA" id="ARBA00022729"/>
    </source>
</evidence>
<dbReference type="Pfam" id="PF13416">
    <property type="entry name" value="SBP_bac_8"/>
    <property type="match status" value="1"/>
</dbReference>
<feature type="signal peptide" evidence="3">
    <location>
        <begin position="1"/>
        <end position="22"/>
    </location>
</feature>
<name>A0ABW0T3R4_9HYPH</name>
<dbReference type="PANTHER" id="PTHR30006">
    <property type="entry name" value="THIAMINE-BINDING PERIPLASMIC PROTEIN-RELATED"/>
    <property type="match status" value="1"/>
</dbReference>
<dbReference type="Proteomes" id="UP001596107">
    <property type="component" value="Unassembled WGS sequence"/>
</dbReference>
<dbReference type="RefSeq" id="WP_223020564.1">
    <property type="nucleotide sequence ID" value="NZ_CP078143.1"/>
</dbReference>
<dbReference type="InterPro" id="IPR006059">
    <property type="entry name" value="SBP"/>
</dbReference>
<evidence type="ECO:0000313" key="4">
    <source>
        <dbReference type="EMBL" id="MFC5583554.1"/>
    </source>
</evidence>
<dbReference type="PANTHER" id="PTHR30006:SF25">
    <property type="entry name" value="PHOSPHOGLYCERATE TRANSPORT REGULATORY PROTEIN PGTC"/>
    <property type="match status" value="1"/>
</dbReference>
<dbReference type="EMBL" id="JBHSNB010000001">
    <property type="protein sequence ID" value="MFC5583554.1"/>
    <property type="molecule type" value="Genomic_DNA"/>
</dbReference>
<proteinExistence type="predicted"/>
<evidence type="ECO:0000313" key="5">
    <source>
        <dbReference type="Proteomes" id="UP001596107"/>
    </source>
</evidence>
<sequence length="360" mass="39649">MRRLILGLCLLAAWIVPLSVMAEDTRFEPPGDESETLVIGSVTDLVFIEPLIRAFQRANPSTAVIYRQMTSLDLYAAVADACEKGEFFADTVISSAIPEQVRLVNDGCSEPFRFSLPPDLPDWASWRNELVGLTYEPAVIVYDREGLGQDEVPRNRFELVDLLRQTERFRGRIGTYDIQSSGVGYIFAFEDASQASTWGRLLESLGQNRAQLFCCSSDVIDGVRTGRLVLGYNVLGSYALARQEEDPRIGIVFPSDYTLALSRAALVSRHARNKRAANALIALALTDTGQRLLSGPSRLLSSLNGPDMLNRLDTGDGPSAEEAAFRPIALSPALLVGLDRAKRKAFLDQWRKSFQADGGE</sequence>
<keyword evidence="5" id="KW-1185">Reference proteome</keyword>
<protein>
    <submittedName>
        <fullName evidence="4">ABC transporter substrate-binding protein</fullName>
    </submittedName>
</protein>
<dbReference type="SUPFAM" id="SSF53850">
    <property type="entry name" value="Periplasmic binding protein-like II"/>
    <property type="match status" value="1"/>
</dbReference>